<name>A0A1X7IK60_9FLAO</name>
<sequence length="93" mass="10557">MELPIIYHVSGYVIVKEDGQVLCYSIYNRNEFEDYLLNNTQIDTINQNHSKPFKNQLLVHHHSGRHAHVHGIGNGAQARYIIATGIYAVNIGL</sequence>
<keyword evidence="1" id="KW-0378">Hydrolase</keyword>
<dbReference type="Proteomes" id="UP000193420">
    <property type="component" value="Unassembled WGS sequence"/>
</dbReference>
<protein>
    <submittedName>
        <fullName evidence="1">HpaII restriction endonuclease</fullName>
    </submittedName>
</protein>
<dbReference type="AlphaFoldDB" id="A0A1X7IK60"/>
<evidence type="ECO:0000313" key="1">
    <source>
        <dbReference type="EMBL" id="SMG15027.1"/>
    </source>
</evidence>
<proteinExistence type="predicted"/>
<keyword evidence="1" id="KW-0255">Endonuclease</keyword>
<keyword evidence="2" id="KW-1185">Reference proteome</keyword>
<evidence type="ECO:0000313" key="2">
    <source>
        <dbReference type="Proteomes" id="UP000193420"/>
    </source>
</evidence>
<keyword evidence="1" id="KW-0540">Nuclease</keyword>
<reference evidence="2" key="1">
    <citation type="submission" date="2017-04" db="EMBL/GenBank/DDBJ databases">
        <authorList>
            <person name="Varghese N."/>
            <person name="Submissions S."/>
        </authorList>
    </citation>
    <scope>NUCLEOTIDE SEQUENCE [LARGE SCALE GENOMIC DNA]</scope>
    <source>
        <strain evidence="2">DSM 19835</strain>
    </source>
</reference>
<dbReference type="Pfam" id="PF09561">
    <property type="entry name" value="RE_HpaII"/>
    <property type="match status" value="1"/>
</dbReference>
<organism evidence="1 2">
    <name type="scientific">Arenibacter troitsensis</name>
    <dbReference type="NCBI Taxonomy" id="188872"/>
    <lineage>
        <taxon>Bacteria</taxon>
        <taxon>Pseudomonadati</taxon>
        <taxon>Bacteroidota</taxon>
        <taxon>Flavobacteriia</taxon>
        <taxon>Flavobacteriales</taxon>
        <taxon>Flavobacteriaceae</taxon>
        <taxon>Arenibacter</taxon>
    </lineage>
</organism>
<dbReference type="InterPro" id="IPR019062">
    <property type="entry name" value="Restrct_endonuc_II_HpaII"/>
</dbReference>
<accession>A0A1X7IK60</accession>
<dbReference type="GO" id="GO:0004519">
    <property type="term" value="F:endonuclease activity"/>
    <property type="evidence" value="ECO:0007669"/>
    <property type="project" value="UniProtKB-KW"/>
</dbReference>
<gene>
    <name evidence="1" type="ORF">SAMN03080602_00919</name>
</gene>
<dbReference type="EMBL" id="FXAO01000001">
    <property type="protein sequence ID" value="SMG15027.1"/>
    <property type="molecule type" value="Genomic_DNA"/>
</dbReference>